<protein>
    <submittedName>
        <fullName evidence="1">Uncharacterized protein</fullName>
    </submittedName>
</protein>
<proteinExistence type="predicted"/>
<dbReference type="Proteomes" id="UP000557204">
    <property type="component" value="Unassembled WGS sequence"/>
</dbReference>
<evidence type="ECO:0000313" key="2">
    <source>
        <dbReference type="Proteomes" id="UP000557204"/>
    </source>
</evidence>
<dbReference type="AlphaFoldDB" id="A0A849JXC5"/>
<comment type="caution">
    <text evidence="1">The sequence shown here is derived from an EMBL/GenBank/DDBJ whole genome shotgun (WGS) entry which is preliminary data.</text>
</comment>
<sequence length="70" mass="7789">MSKAAEDQTVGDWVQQHLDEVCGWPALSTPERKCLVEACDRDVFSAGLCATHRLRARSRMLRERDGGGSK</sequence>
<keyword evidence="2" id="KW-1185">Reference proteome</keyword>
<gene>
    <name evidence="1" type="ORF">HLI28_10510</name>
</gene>
<dbReference type="EMBL" id="JABFAJ010000019">
    <property type="protein sequence ID" value="NNU27972.1"/>
    <property type="molecule type" value="Genomic_DNA"/>
</dbReference>
<accession>A0A849JXC5</accession>
<evidence type="ECO:0000313" key="1">
    <source>
        <dbReference type="EMBL" id="NNU27972.1"/>
    </source>
</evidence>
<organism evidence="1 2">
    <name type="scientific">Isoptericola sediminis</name>
    <dbReference type="NCBI Taxonomy" id="2733572"/>
    <lineage>
        <taxon>Bacteria</taxon>
        <taxon>Bacillati</taxon>
        <taxon>Actinomycetota</taxon>
        <taxon>Actinomycetes</taxon>
        <taxon>Micrococcales</taxon>
        <taxon>Promicromonosporaceae</taxon>
        <taxon>Isoptericola</taxon>
    </lineage>
</organism>
<name>A0A849JXC5_9MICO</name>
<dbReference type="RefSeq" id="WP_171247476.1">
    <property type="nucleotide sequence ID" value="NZ_JABFAJ010000019.1"/>
</dbReference>
<reference evidence="1 2" key="1">
    <citation type="submission" date="2020-05" db="EMBL/GenBank/DDBJ databases">
        <title>Genome sequence of Isoptericola sp. JC619 isolated from Chilika lagoon, India.</title>
        <authorList>
            <person name="Kumar D."/>
            <person name="Appam K."/>
            <person name="Gandham S."/>
            <person name="Uppada J."/>
            <person name="Sasikala C."/>
            <person name="Venkata Ramana C."/>
        </authorList>
    </citation>
    <scope>NUCLEOTIDE SEQUENCE [LARGE SCALE GENOMIC DNA]</scope>
    <source>
        <strain evidence="1 2">JC619</strain>
    </source>
</reference>